<evidence type="ECO:0008006" key="4">
    <source>
        <dbReference type="Google" id="ProtNLM"/>
    </source>
</evidence>
<evidence type="ECO:0000313" key="3">
    <source>
        <dbReference type="Proteomes" id="UP000244056"/>
    </source>
</evidence>
<evidence type="ECO:0000256" key="1">
    <source>
        <dbReference type="SAM" id="MobiDB-lite"/>
    </source>
</evidence>
<name>A0A2S0Q9A4_NODSP</name>
<protein>
    <recommendedName>
        <fullName evidence="4">SPOR domain-containing protein</fullName>
    </recommendedName>
</protein>
<evidence type="ECO:0000313" key="2">
    <source>
        <dbReference type="EMBL" id="AVZ30993.1"/>
    </source>
</evidence>
<gene>
    <name evidence="2" type="ORF">BMF81_03229</name>
</gene>
<dbReference type="EMBL" id="CP020114">
    <property type="protein sequence ID" value="AVZ30993.1"/>
    <property type="molecule type" value="Genomic_DNA"/>
</dbReference>
<feature type="region of interest" description="Disordered" evidence="1">
    <location>
        <begin position="57"/>
        <end position="102"/>
    </location>
</feature>
<dbReference type="KEGG" id="nsp:BMF81_03229"/>
<accession>A0A2S0Q9A4</accession>
<proteinExistence type="predicted"/>
<dbReference type="GeneID" id="78018511"/>
<sequence>MNQNTLIEAGTKSSKTSGLKPQLAAALASLEVPIDQELARYRRTRIGVKIQNQSRLGSYISSPSPDLPNHPGTEAEITPTLGNNHTDIQPTYTDETPEENPVTTNAKLDYFDLLSHSESIKTQIPQSSTNSASSIVPAVVDADLNEDLAPVNEHPSQPDDYLESSEALLRSLTDEEQSPEEPRNSNDSLLSPLGIGSMLLLLVASLTLGYVVFNPDAQDWSGFNLARLFSPDSSPNGGENTTEVANNTPGEAEPQLTPIPKYPNLAAKEFPEVRNPNDVVGLQPKPKPTPSPMITQPPMTPDVQLLPQLQAVIPVDVPPSSRAKTLVEETTTPVNGNAQITPAADGFYHIVMDNQGDRALSNAQKIVPDAYLSPGQTLIYLAAVKTQEEAKQRVQELQSKGIKARIQQP</sequence>
<dbReference type="Proteomes" id="UP000244056">
    <property type="component" value="Chromosome"/>
</dbReference>
<organism evidence="2 3">
    <name type="scientific">Nodularia spumigena UHCC 0039</name>
    <dbReference type="NCBI Taxonomy" id="1914872"/>
    <lineage>
        <taxon>Bacteria</taxon>
        <taxon>Bacillati</taxon>
        <taxon>Cyanobacteriota</taxon>
        <taxon>Cyanophyceae</taxon>
        <taxon>Nostocales</taxon>
        <taxon>Nodulariaceae</taxon>
        <taxon>Nodularia</taxon>
    </lineage>
</organism>
<feature type="compositionally biased region" description="Polar residues" evidence="1">
    <location>
        <begin position="232"/>
        <end position="249"/>
    </location>
</feature>
<dbReference type="AlphaFoldDB" id="A0A2S0Q9A4"/>
<feature type="region of interest" description="Disordered" evidence="1">
    <location>
        <begin position="232"/>
        <end position="258"/>
    </location>
</feature>
<reference evidence="2 3" key="1">
    <citation type="submission" date="2017-03" db="EMBL/GenBank/DDBJ databases">
        <title>Comparative genomics of the toxic Baltic Sea cyanobacteria Nodularia spumigena UHCC 0039 and its response on varying salinity.</title>
        <authorList>
            <person name="Teikari J.E."/>
        </authorList>
    </citation>
    <scope>NUCLEOTIDE SEQUENCE [LARGE SCALE GENOMIC DNA]</scope>
    <source>
        <strain evidence="2 3">UHCC 0039</strain>
    </source>
</reference>
<dbReference type="RefSeq" id="WP_107806618.1">
    <property type="nucleotide sequence ID" value="NZ_CAWNZE010000001.1"/>
</dbReference>
<feature type="compositionally biased region" description="Polar residues" evidence="1">
    <location>
        <begin position="80"/>
        <end position="94"/>
    </location>
</feature>